<evidence type="ECO:0000259" key="9">
    <source>
        <dbReference type="Pfam" id="PF02706"/>
    </source>
</evidence>
<dbReference type="NCBIfam" id="TIGR01007">
    <property type="entry name" value="eps_fam"/>
    <property type="match status" value="1"/>
</dbReference>
<dbReference type="GO" id="GO:0004713">
    <property type="term" value="F:protein tyrosine kinase activity"/>
    <property type="evidence" value="ECO:0007669"/>
    <property type="project" value="TreeGrafter"/>
</dbReference>
<evidence type="ECO:0000313" key="12">
    <source>
        <dbReference type="Proteomes" id="UP000184192"/>
    </source>
</evidence>
<feature type="transmembrane region" description="Helical" evidence="8">
    <location>
        <begin position="592"/>
        <end position="611"/>
    </location>
</feature>
<dbReference type="CDD" id="cd05387">
    <property type="entry name" value="BY-kinase"/>
    <property type="match status" value="1"/>
</dbReference>
<feature type="transmembrane region" description="Helical" evidence="8">
    <location>
        <begin position="497"/>
        <end position="519"/>
    </location>
</feature>
<accession>A0A1M6FZ88</accession>
<dbReference type="eggNOG" id="COG3206">
    <property type="taxonomic scope" value="Bacteria"/>
</dbReference>
<dbReference type="InterPro" id="IPR005702">
    <property type="entry name" value="Wzc-like_C"/>
</dbReference>
<keyword evidence="5" id="KW-0067">ATP-binding</keyword>
<organism evidence="11 12">
    <name type="scientific">Bacteroides stercorirosoris</name>
    <dbReference type="NCBI Taxonomy" id="871324"/>
    <lineage>
        <taxon>Bacteria</taxon>
        <taxon>Pseudomonadati</taxon>
        <taxon>Bacteroidota</taxon>
        <taxon>Bacteroidia</taxon>
        <taxon>Bacteroidales</taxon>
        <taxon>Bacteroidaceae</taxon>
        <taxon>Bacteroides</taxon>
    </lineage>
</organism>
<keyword evidence="2" id="KW-1003">Cell membrane</keyword>
<sequence length="780" mass="88658">MDAQHTDNNQTQEQEIDLIDLFYKLLAHWRWFLLAGVVAFVGAYIYVHVTTPIYQASASVVIKDSEGSDKAVDELFQKVAPTSLASSNMQIEDEMEILRSRSILLQVINELNLYTKYKIKNGLFYSETMVPPISATLDKESMDTLRGALLIQVEKAGERYAVSSAMNDVCVTETFTDFPAFVETPAGRCTLRLLPGHAFTEPMKMNICRPIDAVNYYSRQLTVSTTSKKTSIISLTFKDEDKKRAEDFLVKLIEVYNRDAMDDKNKVTGNTLIFLEERLDSISYELGFVEKHLEQYKQKERLSDLKTNMTLDLNTNNEYEKKLLDVEMQLNMTTYIYNYLMDEKHRFSLLPVNTGISDTELMRLINEYNKELLERERLMNTMKTDNPTLVNQDVRIDALRRNVISSIAGVKDGLNIARTDILRKTNYFNSRIGNMPKQEREFNNIDRQQQIKANLYLMLLERREQATISLAATMNKARVIDPPLTADAPIAPRSMMIYAGSLFLSCIMTAGIILFGGVFRTRIVSVAEVENTQLPVIGIIPYTKEGVGVQEGQNGIMEESFRRMRSNLRFLTGEDDKKCILMTSTVSGEGKSFISINLALTFAFLGCRVLVVGLDIRRPRLAEYFGIKKDIGMTNYLSEADIRPEDIIFPSGMHKQLFVAPAGPVPPNPSELLERPKLKEAFTYFREQFDYVIVDSAPVGLISDTLSLNKVTDFTLYVCRIDYTHKNALPEIMELQRSGQLNQISLVVNGGNLAERKYGYGGRYGYGYGYGYGDNDKNRK</sequence>
<keyword evidence="4" id="KW-0547">Nucleotide-binding</keyword>
<dbReference type="Gene3D" id="3.40.50.300">
    <property type="entry name" value="P-loop containing nucleotide triphosphate hydrolases"/>
    <property type="match status" value="1"/>
</dbReference>
<dbReference type="PANTHER" id="PTHR32309">
    <property type="entry name" value="TYROSINE-PROTEIN KINASE"/>
    <property type="match status" value="1"/>
</dbReference>
<gene>
    <name evidence="11" type="ORF">SAMN05444350_11379</name>
</gene>
<dbReference type="Pfam" id="PF13807">
    <property type="entry name" value="GNVR"/>
    <property type="match status" value="1"/>
</dbReference>
<comment type="subcellular location">
    <subcellularLocation>
        <location evidence="1">Cell membrane</location>
        <topology evidence="1">Multi-pass membrane protein</topology>
    </subcellularLocation>
</comment>
<evidence type="ECO:0000313" key="11">
    <source>
        <dbReference type="EMBL" id="SHJ02986.1"/>
    </source>
</evidence>
<dbReference type="Proteomes" id="UP000184192">
    <property type="component" value="Unassembled WGS sequence"/>
</dbReference>
<dbReference type="GO" id="GO:0005886">
    <property type="term" value="C:plasma membrane"/>
    <property type="evidence" value="ECO:0007669"/>
    <property type="project" value="UniProtKB-SubCell"/>
</dbReference>
<dbReference type="InterPro" id="IPR050445">
    <property type="entry name" value="Bact_polysacc_biosynth/exp"/>
</dbReference>
<dbReference type="GO" id="GO:0005524">
    <property type="term" value="F:ATP binding"/>
    <property type="evidence" value="ECO:0007669"/>
    <property type="project" value="UniProtKB-KW"/>
</dbReference>
<dbReference type="Pfam" id="PF02706">
    <property type="entry name" value="Wzz"/>
    <property type="match status" value="1"/>
</dbReference>
<evidence type="ECO:0000256" key="1">
    <source>
        <dbReference type="ARBA" id="ARBA00004651"/>
    </source>
</evidence>
<evidence type="ECO:0000256" key="2">
    <source>
        <dbReference type="ARBA" id="ARBA00022475"/>
    </source>
</evidence>
<evidence type="ECO:0000256" key="8">
    <source>
        <dbReference type="SAM" id="Phobius"/>
    </source>
</evidence>
<keyword evidence="3 8" id="KW-0812">Transmembrane</keyword>
<keyword evidence="6 8" id="KW-1133">Transmembrane helix</keyword>
<dbReference type="EMBL" id="FQZN01000013">
    <property type="protein sequence ID" value="SHJ02986.1"/>
    <property type="molecule type" value="Genomic_DNA"/>
</dbReference>
<reference evidence="12" key="1">
    <citation type="submission" date="2016-11" db="EMBL/GenBank/DDBJ databases">
        <authorList>
            <person name="Varghese N."/>
            <person name="Submissions S."/>
        </authorList>
    </citation>
    <scope>NUCLEOTIDE SEQUENCE [LARGE SCALE GENOMIC DNA]</scope>
    <source>
        <strain evidence="12">DSM 26884</strain>
    </source>
</reference>
<dbReference type="InterPro" id="IPR003856">
    <property type="entry name" value="LPS_length_determ_N"/>
</dbReference>
<dbReference type="InterPro" id="IPR027417">
    <property type="entry name" value="P-loop_NTPase"/>
</dbReference>
<dbReference type="GeneID" id="92712452"/>
<protein>
    <submittedName>
        <fullName evidence="11">Capsular exopolysaccharide family</fullName>
    </submittedName>
</protein>
<evidence type="ECO:0000256" key="5">
    <source>
        <dbReference type="ARBA" id="ARBA00022840"/>
    </source>
</evidence>
<feature type="domain" description="Tyrosine-protein kinase G-rich" evidence="10">
    <location>
        <begin position="444"/>
        <end position="514"/>
    </location>
</feature>
<evidence type="ECO:0000256" key="7">
    <source>
        <dbReference type="ARBA" id="ARBA00023136"/>
    </source>
</evidence>
<evidence type="ECO:0000259" key="10">
    <source>
        <dbReference type="Pfam" id="PF13807"/>
    </source>
</evidence>
<feature type="domain" description="Polysaccharide chain length determinant N-terminal" evidence="9">
    <location>
        <begin position="14"/>
        <end position="111"/>
    </location>
</feature>
<evidence type="ECO:0000256" key="3">
    <source>
        <dbReference type="ARBA" id="ARBA00022692"/>
    </source>
</evidence>
<name>A0A1M6FZ88_9BACE</name>
<dbReference type="SUPFAM" id="SSF52540">
    <property type="entry name" value="P-loop containing nucleoside triphosphate hydrolases"/>
    <property type="match status" value="1"/>
</dbReference>
<keyword evidence="12" id="KW-1185">Reference proteome</keyword>
<proteinExistence type="predicted"/>
<evidence type="ECO:0000256" key="6">
    <source>
        <dbReference type="ARBA" id="ARBA00022989"/>
    </source>
</evidence>
<evidence type="ECO:0000256" key="4">
    <source>
        <dbReference type="ARBA" id="ARBA00022741"/>
    </source>
</evidence>
<dbReference type="eggNOG" id="COG0489">
    <property type="taxonomic scope" value="Bacteria"/>
</dbReference>
<dbReference type="PANTHER" id="PTHR32309:SF13">
    <property type="entry name" value="FERRIC ENTEROBACTIN TRANSPORT PROTEIN FEPE"/>
    <property type="match status" value="1"/>
</dbReference>
<dbReference type="AlphaFoldDB" id="A0A1M6FZ88"/>
<feature type="transmembrane region" description="Helical" evidence="8">
    <location>
        <begin position="29"/>
        <end position="47"/>
    </location>
</feature>
<dbReference type="RefSeq" id="WP_025831098.1">
    <property type="nucleotide sequence ID" value="NZ_FQZN01000013.1"/>
</dbReference>
<keyword evidence="7 8" id="KW-0472">Membrane</keyword>
<dbReference type="InterPro" id="IPR032807">
    <property type="entry name" value="GNVR"/>
</dbReference>